<gene>
    <name evidence="1" type="primary">HPS5</name>
    <name evidence="1" type="ORF">CEXT_508281</name>
</gene>
<dbReference type="PANTHER" id="PTHR23287">
    <property type="entry name" value="RUBY-EYE2-LIKE PROTEIN"/>
    <property type="match status" value="1"/>
</dbReference>
<dbReference type="PANTHER" id="PTHR23287:SF18">
    <property type="entry name" value="BLOC-2 COMPLEX MEMBER HPS5"/>
    <property type="match status" value="1"/>
</dbReference>
<organism evidence="1 2">
    <name type="scientific">Caerostris extrusa</name>
    <name type="common">Bark spider</name>
    <name type="synonym">Caerostris bankana</name>
    <dbReference type="NCBI Taxonomy" id="172846"/>
    <lineage>
        <taxon>Eukaryota</taxon>
        <taxon>Metazoa</taxon>
        <taxon>Ecdysozoa</taxon>
        <taxon>Arthropoda</taxon>
        <taxon>Chelicerata</taxon>
        <taxon>Arachnida</taxon>
        <taxon>Araneae</taxon>
        <taxon>Araneomorphae</taxon>
        <taxon>Entelegynae</taxon>
        <taxon>Araneoidea</taxon>
        <taxon>Araneidae</taxon>
        <taxon>Caerostris</taxon>
    </lineage>
</organism>
<protein>
    <submittedName>
        <fullName evidence="1">Hermansky-Pudlak syndrome 5 protein</fullName>
    </submittedName>
</protein>
<dbReference type="AlphaFoldDB" id="A0AAV4TUP3"/>
<dbReference type="InterPro" id="IPR036322">
    <property type="entry name" value="WD40_repeat_dom_sf"/>
</dbReference>
<keyword evidence="2" id="KW-1185">Reference proteome</keyword>
<sequence>MATGGICPPRISYILAELEDVDAVFAPIKTASRVKYTCFDVSRHYVVFGTNAGGVIFLQNDTLSYIKTVTAKEGPVCQVALSPDENVVAFATR</sequence>
<dbReference type="Proteomes" id="UP001054945">
    <property type="component" value="Unassembled WGS sequence"/>
</dbReference>
<evidence type="ECO:0000313" key="2">
    <source>
        <dbReference type="Proteomes" id="UP001054945"/>
    </source>
</evidence>
<proteinExistence type="predicted"/>
<reference evidence="1 2" key="1">
    <citation type="submission" date="2021-06" db="EMBL/GenBank/DDBJ databases">
        <title>Caerostris extrusa draft genome.</title>
        <authorList>
            <person name="Kono N."/>
            <person name="Arakawa K."/>
        </authorList>
    </citation>
    <scope>NUCLEOTIDE SEQUENCE [LARGE SCALE GENOMIC DNA]</scope>
</reference>
<dbReference type="GO" id="GO:0005737">
    <property type="term" value="C:cytoplasm"/>
    <property type="evidence" value="ECO:0007669"/>
    <property type="project" value="TreeGrafter"/>
</dbReference>
<comment type="caution">
    <text evidence="1">The sequence shown here is derived from an EMBL/GenBank/DDBJ whole genome shotgun (WGS) entry which is preliminary data.</text>
</comment>
<dbReference type="GO" id="GO:0048066">
    <property type="term" value="P:developmental pigmentation"/>
    <property type="evidence" value="ECO:0007669"/>
    <property type="project" value="TreeGrafter"/>
</dbReference>
<dbReference type="EMBL" id="BPLR01011856">
    <property type="protein sequence ID" value="GIY49604.1"/>
    <property type="molecule type" value="Genomic_DNA"/>
</dbReference>
<name>A0AAV4TUP3_CAEEX</name>
<dbReference type="SUPFAM" id="SSF50978">
    <property type="entry name" value="WD40 repeat-like"/>
    <property type="match status" value="1"/>
</dbReference>
<evidence type="ECO:0000313" key="1">
    <source>
        <dbReference type="EMBL" id="GIY49604.1"/>
    </source>
</evidence>
<accession>A0AAV4TUP3</accession>